<sequence>MESKVSGLLHEALSSEAQTAIFLPWIEQSFGPSLPLLTQINQAHIVMLCDVGLMERETAASLLAVIDELATAGPTAFTLDGSLEDVYFNYEAQVIRLLGPDIGGRLHTARSRNDLQSTLDRMRARDVALSLIDGNLTLRRSLINQAEKYADCVMPGYTHLQHAQPITYGFYLSGVESGLQRDFQRLLGAYRRLNECPLGAGAMAGTTFPIDRHAVSALLGFASPVAHALDAVASKDPLLELLCAALFVATTVGRLAQDFYLMSTFEFATLALPDSLAITSSIMPQKKNQAVLEFLKGRQSHLLGALVTGFASFRAAPYAHALDSNADSLHWLWQAVDELVDTIPVVDQVINRAIPNSKRMAELAGANFSTATDLADLLVQQNGISFKEAHHITGRVVRFAMDLGLGVADIAPDLVSRAAQETTGRTLSLSCEEVVQALDPRAAVERRRSGGGPSTHDMQALLAQSELQLSADLAEHNPIRSSIERARYQLRTRVAELQQPATASMSN</sequence>
<reference evidence="9 10" key="1">
    <citation type="submission" date="2019-05" db="EMBL/GenBank/DDBJ databases">
        <title>Burkholderia sp. DHOD12, isolated from subtropical forest soil.</title>
        <authorList>
            <person name="Gao Z.-H."/>
            <person name="Qiu L.-H."/>
        </authorList>
    </citation>
    <scope>NUCLEOTIDE SEQUENCE [LARGE SCALE GENOMIC DNA]</scope>
    <source>
        <strain evidence="9 10">DHOD12</strain>
    </source>
</reference>
<evidence type="ECO:0000259" key="7">
    <source>
        <dbReference type="Pfam" id="PF00206"/>
    </source>
</evidence>
<dbReference type="Pfam" id="PF14698">
    <property type="entry name" value="ASL_C2"/>
    <property type="match status" value="1"/>
</dbReference>
<dbReference type="GO" id="GO:0004056">
    <property type="term" value="F:argininosuccinate lyase activity"/>
    <property type="evidence" value="ECO:0007669"/>
    <property type="project" value="UniProtKB-UniRule"/>
</dbReference>
<keyword evidence="10" id="KW-1185">Reference proteome</keyword>
<dbReference type="Gene3D" id="1.10.40.30">
    <property type="entry name" value="Fumarase/aspartase (C-terminal domain)"/>
    <property type="match status" value="1"/>
</dbReference>
<dbReference type="AlphaFoldDB" id="A0A4P8IRZ8"/>
<protein>
    <recommendedName>
        <fullName evidence="3 6">Argininosuccinate lyase</fullName>
        <shortName evidence="6">ASAL</shortName>
        <ecNumber evidence="3 6">4.3.2.1</ecNumber>
    </recommendedName>
    <alternativeName>
        <fullName evidence="6">Arginosuccinase</fullName>
    </alternativeName>
</protein>
<keyword evidence="6" id="KW-0963">Cytoplasm</keyword>
<name>A0A4P8IRZ8_9BURK</name>
<dbReference type="UniPathway" id="UPA00068">
    <property type="reaction ID" value="UER00114"/>
</dbReference>
<dbReference type="InterPro" id="IPR024083">
    <property type="entry name" value="Fumarase/histidase_N"/>
</dbReference>
<dbReference type="Gene3D" id="1.20.200.10">
    <property type="entry name" value="Fumarase/aspartase (Central domain)"/>
    <property type="match status" value="1"/>
</dbReference>
<accession>A0A4P8IRZ8</accession>
<dbReference type="PANTHER" id="PTHR43814:SF1">
    <property type="entry name" value="ARGININOSUCCINATE LYASE"/>
    <property type="match status" value="1"/>
</dbReference>
<dbReference type="InterPro" id="IPR009049">
    <property type="entry name" value="Argininosuccinate_lyase"/>
</dbReference>
<evidence type="ECO:0000313" key="10">
    <source>
        <dbReference type="Proteomes" id="UP000298656"/>
    </source>
</evidence>
<keyword evidence="5 6" id="KW-0456">Lyase</keyword>
<comment type="catalytic activity">
    <reaction evidence="1 6">
        <text>2-(N(omega)-L-arginino)succinate = fumarate + L-arginine</text>
        <dbReference type="Rhea" id="RHEA:24020"/>
        <dbReference type="ChEBI" id="CHEBI:29806"/>
        <dbReference type="ChEBI" id="CHEBI:32682"/>
        <dbReference type="ChEBI" id="CHEBI:57472"/>
        <dbReference type="EC" id="4.3.2.1"/>
    </reaction>
</comment>
<comment type="similarity">
    <text evidence="6">Belongs to the lyase 1 family. Argininosuccinate lyase subfamily.</text>
</comment>
<evidence type="ECO:0000256" key="1">
    <source>
        <dbReference type="ARBA" id="ARBA00000985"/>
    </source>
</evidence>
<dbReference type="InterPro" id="IPR000362">
    <property type="entry name" value="Fumarate_lyase_fam"/>
</dbReference>
<dbReference type="SUPFAM" id="SSF48557">
    <property type="entry name" value="L-aspartase-like"/>
    <property type="match status" value="1"/>
</dbReference>
<organism evidence="9 10">
    <name type="scientific">Trinickia violacea</name>
    <dbReference type="NCBI Taxonomy" id="2571746"/>
    <lineage>
        <taxon>Bacteria</taxon>
        <taxon>Pseudomonadati</taxon>
        <taxon>Pseudomonadota</taxon>
        <taxon>Betaproteobacteria</taxon>
        <taxon>Burkholderiales</taxon>
        <taxon>Burkholderiaceae</taxon>
        <taxon>Trinickia</taxon>
    </lineage>
</organism>
<dbReference type="InterPro" id="IPR029419">
    <property type="entry name" value="Arg_succ_lyase_C"/>
</dbReference>
<comment type="pathway">
    <text evidence="2 6">Amino-acid biosynthesis; L-arginine biosynthesis; L-arginine from L-ornithine and carbamoyl phosphate: step 3/3.</text>
</comment>
<evidence type="ECO:0000256" key="5">
    <source>
        <dbReference type="ARBA" id="ARBA00023239"/>
    </source>
</evidence>
<keyword evidence="6" id="KW-0028">Amino-acid biosynthesis</keyword>
<dbReference type="Proteomes" id="UP000298656">
    <property type="component" value="Chromosome 1"/>
</dbReference>
<dbReference type="NCBIfam" id="TIGR00838">
    <property type="entry name" value="argH"/>
    <property type="match status" value="1"/>
</dbReference>
<dbReference type="HAMAP" id="MF_00006">
    <property type="entry name" value="Arg_succ_lyase"/>
    <property type="match status" value="1"/>
</dbReference>
<evidence type="ECO:0000256" key="6">
    <source>
        <dbReference type="HAMAP-Rule" id="MF_00006"/>
    </source>
</evidence>
<gene>
    <name evidence="6 9" type="primary">argH</name>
    <name evidence="9" type="ORF">FAZ95_05470</name>
</gene>
<dbReference type="GO" id="GO:0042450">
    <property type="term" value="P:L-arginine biosynthetic process via ornithine"/>
    <property type="evidence" value="ECO:0007669"/>
    <property type="project" value="UniProtKB-UniRule"/>
</dbReference>
<feature type="domain" description="Fumarate lyase N-terminal" evidence="7">
    <location>
        <begin position="48"/>
        <end position="298"/>
    </location>
</feature>
<dbReference type="GO" id="GO:0005829">
    <property type="term" value="C:cytosol"/>
    <property type="evidence" value="ECO:0007669"/>
    <property type="project" value="TreeGrafter"/>
</dbReference>
<dbReference type="OrthoDB" id="9769623at2"/>
<dbReference type="KEGG" id="tvl:FAZ95_05470"/>
<proteinExistence type="inferred from homology"/>
<evidence type="ECO:0000313" key="9">
    <source>
        <dbReference type="EMBL" id="QCP48689.1"/>
    </source>
</evidence>
<dbReference type="PRINTS" id="PR00145">
    <property type="entry name" value="ARGSUCLYASE"/>
</dbReference>
<dbReference type="CDD" id="cd01359">
    <property type="entry name" value="Argininosuccinate_lyase"/>
    <property type="match status" value="1"/>
</dbReference>
<comment type="subcellular location">
    <subcellularLocation>
        <location evidence="6">Cytoplasm</location>
    </subcellularLocation>
</comment>
<dbReference type="InterPro" id="IPR008948">
    <property type="entry name" value="L-Aspartase-like"/>
</dbReference>
<dbReference type="EC" id="4.3.2.1" evidence="3 6"/>
<evidence type="ECO:0000256" key="4">
    <source>
        <dbReference type="ARBA" id="ARBA00022571"/>
    </source>
</evidence>
<dbReference type="RefSeq" id="WP_137331525.1">
    <property type="nucleotide sequence ID" value="NZ_CP040077.1"/>
</dbReference>
<evidence type="ECO:0000259" key="8">
    <source>
        <dbReference type="Pfam" id="PF14698"/>
    </source>
</evidence>
<dbReference type="InterPro" id="IPR022761">
    <property type="entry name" value="Fumarate_lyase_N"/>
</dbReference>
<keyword evidence="4 6" id="KW-0055">Arginine biosynthesis</keyword>
<dbReference type="PANTHER" id="PTHR43814">
    <property type="entry name" value="ARGININOSUCCINATE LYASE"/>
    <property type="match status" value="1"/>
</dbReference>
<dbReference type="Pfam" id="PF00206">
    <property type="entry name" value="Lyase_1"/>
    <property type="match status" value="1"/>
</dbReference>
<feature type="domain" description="Argininosuccinate lyase C-terminal" evidence="8">
    <location>
        <begin position="368"/>
        <end position="445"/>
    </location>
</feature>
<evidence type="ECO:0000256" key="2">
    <source>
        <dbReference type="ARBA" id="ARBA00004941"/>
    </source>
</evidence>
<dbReference type="PRINTS" id="PR00149">
    <property type="entry name" value="FUMRATELYASE"/>
</dbReference>
<dbReference type="Gene3D" id="1.10.275.10">
    <property type="entry name" value="Fumarase/aspartase (N-terminal domain)"/>
    <property type="match status" value="1"/>
</dbReference>
<dbReference type="EMBL" id="CP040077">
    <property type="protein sequence ID" value="QCP48689.1"/>
    <property type="molecule type" value="Genomic_DNA"/>
</dbReference>
<evidence type="ECO:0000256" key="3">
    <source>
        <dbReference type="ARBA" id="ARBA00012338"/>
    </source>
</evidence>